<dbReference type="Pfam" id="PF09827">
    <property type="entry name" value="CRISPR_Cas2"/>
    <property type="match status" value="1"/>
</dbReference>
<keyword evidence="5 9" id="KW-0255">Endonuclease</keyword>
<evidence type="ECO:0000313" key="10">
    <source>
        <dbReference type="EMBL" id="KUK86532.1"/>
    </source>
</evidence>
<dbReference type="HAMAP" id="MF_01471">
    <property type="entry name" value="Cas2"/>
    <property type="match status" value="1"/>
</dbReference>
<evidence type="ECO:0000256" key="1">
    <source>
        <dbReference type="ARBA" id="ARBA00001946"/>
    </source>
</evidence>
<dbReference type="EC" id="3.1.-.-" evidence="9"/>
<evidence type="ECO:0000256" key="4">
    <source>
        <dbReference type="ARBA" id="ARBA00022723"/>
    </source>
</evidence>
<comment type="function">
    <text evidence="9">CRISPR (clustered regularly interspaced short palindromic repeat), is an adaptive immune system that provides protection against mobile genetic elements (viruses, transposable elements and conjugative plasmids). CRISPR clusters contain sequences complementary to antecedent mobile elements and target invading nucleic acids. CRISPR clusters are transcribed and processed into CRISPR RNA (crRNA). Functions as a ssRNA-specific endoribonuclease. Involved in the integration of spacer DNA into the CRISPR cassette.</text>
</comment>
<dbReference type="Gene3D" id="3.30.70.240">
    <property type="match status" value="1"/>
</dbReference>
<name>A0A117M664_UNCT6</name>
<evidence type="ECO:0000256" key="6">
    <source>
        <dbReference type="ARBA" id="ARBA00022801"/>
    </source>
</evidence>
<dbReference type="GO" id="GO:0004521">
    <property type="term" value="F:RNA endonuclease activity"/>
    <property type="evidence" value="ECO:0007669"/>
    <property type="project" value="InterPro"/>
</dbReference>
<dbReference type="InterPro" id="IPR019199">
    <property type="entry name" value="Virulence_VapD/CRISPR_Cas2"/>
</dbReference>
<feature type="binding site" evidence="9">
    <location>
        <position position="23"/>
    </location>
    <ligand>
        <name>Mg(2+)</name>
        <dbReference type="ChEBI" id="CHEBI:18420"/>
        <note>catalytic</note>
    </ligand>
</feature>
<dbReference type="NCBIfam" id="TIGR01573">
    <property type="entry name" value="cas2"/>
    <property type="match status" value="1"/>
</dbReference>
<proteinExistence type="inferred from homology"/>
<gene>
    <name evidence="9" type="primary">cas2</name>
    <name evidence="10" type="ORF">XE03_1408</name>
</gene>
<evidence type="ECO:0000256" key="3">
    <source>
        <dbReference type="ARBA" id="ARBA00022722"/>
    </source>
</evidence>
<dbReference type="Proteomes" id="UP000053467">
    <property type="component" value="Unassembled WGS sequence"/>
</dbReference>
<comment type="caution">
    <text evidence="10">The sequence shown here is derived from an EMBL/GenBank/DDBJ whole genome shotgun (WGS) entry which is preliminary data.</text>
</comment>
<evidence type="ECO:0000313" key="11">
    <source>
        <dbReference type="Proteomes" id="UP000053467"/>
    </source>
</evidence>
<protein>
    <recommendedName>
        <fullName evidence="9">CRISPR-associated endoribonuclease Cas2</fullName>
        <ecNumber evidence="9">3.1.-.-</ecNumber>
    </recommendedName>
</protein>
<evidence type="ECO:0000256" key="2">
    <source>
        <dbReference type="ARBA" id="ARBA00009959"/>
    </source>
</evidence>
<dbReference type="EMBL" id="LGGX01000016">
    <property type="protein sequence ID" value="KUK86532.1"/>
    <property type="molecule type" value="Genomic_DNA"/>
</dbReference>
<evidence type="ECO:0000256" key="7">
    <source>
        <dbReference type="ARBA" id="ARBA00022842"/>
    </source>
</evidence>
<dbReference type="GO" id="GO:0016787">
    <property type="term" value="F:hydrolase activity"/>
    <property type="evidence" value="ECO:0007669"/>
    <property type="project" value="UniProtKB-KW"/>
</dbReference>
<dbReference type="SUPFAM" id="SSF143430">
    <property type="entry name" value="TTP0101/SSO1404-like"/>
    <property type="match status" value="1"/>
</dbReference>
<keyword evidence="6 9" id="KW-0378">Hydrolase</keyword>
<comment type="subunit">
    <text evidence="9">Homodimer, forms a heterotetramer with a Cas1 homodimer.</text>
</comment>
<reference evidence="11" key="1">
    <citation type="journal article" date="2015" name="MBio">
        <title>Genome-Resolved Metagenomic Analysis Reveals Roles for Candidate Phyla and Other Microbial Community Members in Biogeochemical Transformations in Oil Reservoirs.</title>
        <authorList>
            <person name="Hu P."/>
            <person name="Tom L."/>
            <person name="Singh A."/>
            <person name="Thomas B.C."/>
            <person name="Baker B.J."/>
            <person name="Piceno Y.M."/>
            <person name="Andersen G.L."/>
            <person name="Banfield J.F."/>
        </authorList>
    </citation>
    <scope>NUCLEOTIDE SEQUENCE [LARGE SCALE GENOMIC DNA]</scope>
</reference>
<evidence type="ECO:0000256" key="8">
    <source>
        <dbReference type="ARBA" id="ARBA00023118"/>
    </source>
</evidence>
<accession>A0A117M664</accession>
<keyword evidence="8 9" id="KW-0051">Antiviral defense</keyword>
<dbReference type="AlphaFoldDB" id="A0A117M664"/>
<comment type="similarity">
    <text evidence="2 9">Belongs to the CRISPR-associated endoribonuclease Cas2 protein family.</text>
</comment>
<comment type="cofactor">
    <cofactor evidence="1 9">
        <name>Mg(2+)</name>
        <dbReference type="ChEBI" id="CHEBI:18420"/>
    </cofactor>
</comment>
<keyword evidence="3 9" id="KW-0540">Nuclease</keyword>
<evidence type="ECO:0000256" key="9">
    <source>
        <dbReference type="HAMAP-Rule" id="MF_01471"/>
    </source>
</evidence>
<dbReference type="GO" id="GO:0046872">
    <property type="term" value="F:metal ion binding"/>
    <property type="evidence" value="ECO:0007669"/>
    <property type="project" value="UniProtKB-UniRule"/>
</dbReference>
<dbReference type="GO" id="GO:0051607">
    <property type="term" value="P:defense response to virus"/>
    <property type="evidence" value="ECO:0007669"/>
    <property type="project" value="UniProtKB-UniRule"/>
</dbReference>
<organism evidence="10 11">
    <name type="scientific">candidate division TA06 bacterium 34_109</name>
    <dbReference type="NCBI Taxonomy" id="1635277"/>
    <lineage>
        <taxon>Bacteria</taxon>
        <taxon>Bacteria division TA06</taxon>
    </lineage>
</organism>
<dbReference type="GO" id="GO:0043571">
    <property type="term" value="P:maintenance of CRISPR repeat elements"/>
    <property type="evidence" value="ECO:0007669"/>
    <property type="project" value="UniProtKB-UniRule"/>
</dbReference>
<keyword evidence="4 9" id="KW-0479">Metal-binding</keyword>
<dbReference type="InterPro" id="IPR021127">
    <property type="entry name" value="CRISPR_associated_Cas2"/>
</dbReference>
<sequence length="116" mass="14123">MKRKEIKTPNNRYHSMWLLALFDLPTETKEDRRNYREFRNSLLKEGFEQLQYSVYARYVGDEKRAETFKKKIRNVVPPKGEVRIISLTDIQFGKMEIYYQNSKRKPEEKLDQLLLF</sequence>
<evidence type="ECO:0000256" key="5">
    <source>
        <dbReference type="ARBA" id="ARBA00022759"/>
    </source>
</evidence>
<keyword evidence="7 9" id="KW-0460">Magnesium</keyword>